<feature type="chain" id="PRO_5037482121" evidence="1">
    <location>
        <begin position="32"/>
        <end position="454"/>
    </location>
</feature>
<dbReference type="Proteomes" id="UP000779900">
    <property type="component" value="Unassembled WGS sequence"/>
</dbReference>
<name>A0A938BSD4_UNCW3</name>
<dbReference type="EMBL" id="VGIR01000005">
    <property type="protein sequence ID" value="MBM3330539.1"/>
    <property type="molecule type" value="Genomic_DNA"/>
</dbReference>
<gene>
    <name evidence="2" type="ORF">FJY68_01650</name>
</gene>
<evidence type="ECO:0000313" key="3">
    <source>
        <dbReference type="Proteomes" id="UP000779900"/>
    </source>
</evidence>
<evidence type="ECO:0000256" key="1">
    <source>
        <dbReference type="SAM" id="SignalP"/>
    </source>
</evidence>
<keyword evidence="1" id="KW-0732">Signal</keyword>
<sequence length="454" mass="50763">MWGLLLTKGSFLRTAIVLAFLAVALACPARAAIWPVVPLDSVHPLGNNWGNYQDYGGSPYFHNGIDVITPDVQGRRVHAVRHGWVKGWGTIQAELHYRLAICDTNSDFTERAEGWLYAHIDPYRWHRSLGDEVQEGDSIGYLVAWPIASTFDHLHFARISDTGATWMRFPDVTWWFIQNPLTIIQPNTDLLAPVIENARTNQKFAFCRNNRNNRYLGYDSLVGEVDIIAKVYDKTGYTTGQDTWDKLAPFQVDYSIKREDGLVVVPWTIGVQFSNRLDGALVHVVYKNDNTCNTQGDYEYREYYYVVTNTDADSVIEASDTSGMWNTGLVGDTTYWVYVRASDVYGNTTLDSMQVRTRNGVAVAEPPFAVLSRPLRAVQTAARSGLISFGTSGSGLARLRVLDPSGRVVANLMDGRLSAGEHSFPYTPPANGVYIVKLTLAGRDDYNTKLVVLR</sequence>
<reference evidence="2" key="1">
    <citation type="submission" date="2019-03" db="EMBL/GenBank/DDBJ databases">
        <title>Lake Tanganyika Metagenome-Assembled Genomes (MAGs).</title>
        <authorList>
            <person name="Tran P."/>
        </authorList>
    </citation>
    <scope>NUCLEOTIDE SEQUENCE</scope>
    <source>
        <strain evidence="2">K_DeepCast_150m_m2_040</strain>
    </source>
</reference>
<dbReference type="Gene3D" id="2.70.70.10">
    <property type="entry name" value="Glucose Permease (Domain IIA)"/>
    <property type="match status" value="1"/>
</dbReference>
<accession>A0A938BSD4</accession>
<evidence type="ECO:0000313" key="2">
    <source>
        <dbReference type="EMBL" id="MBM3330539.1"/>
    </source>
</evidence>
<proteinExistence type="predicted"/>
<feature type="signal peptide" evidence="1">
    <location>
        <begin position="1"/>
        <end position="31"/>
    </location>
</feature>
<dbReference type="AlphaFoldDB" id="A0A938BSD4"/>
<dbReference type="InterPro" id="IPR011055">
    <property type="entry name" value="Dup_hybrid_motif"/>
</dbReference>
<comment type="caution">
    <text evidence="2">The sequence shown here is derived from an EMBL/GenBank/DDBJ whole genome shotgun (WGS) entry which is preliminary data.</text>
</comment>
<organism evidence="2 3">
    <name type="scientific">candidate division WOR-3 bacterium</name>
    <dbReference type="NCBI Taxonomy" id="2052148"/>
    <lineage>
        <taxon>Bacteria</taxon>
        <taxon>Bacteria division WOR-3</taxon>
    </lineage>
</organism>
<protein>
    <submittedName>
        <fullName evidence="2">M23 family metallopeptidase</fullName>
    </submittedName>
</protein>